<sequence length="532" mass="60183">MSSVLGIRNVIIALSSARCSKFRQSDKTMLRRPHLINRIASSNVVSPIRGASTTVGDQEYRNSNPGPTLSDPKPFSSIPCPKGWPILGTALEIANNTGKVHLLHCQRVKDYGRIWREKAGAMDFVMVASAEAVEDLIRNEGDIPYRRSHHLLAEYYRVKSQPEAILVSNGENWRRMRSVLEKPILKPSSLSNHVTSMRAVSSDFLNRLDTLRDDRGDVNNIDSELLKWSLEAAGVVLYSRRLGCLSRDPPPGIEEFIESVGQVNTLLSTSRTYPLFILKTLKRKLWNQFNKACDKSFAFVQREINKSLEEPEAQSLVSHVMAGGTLTSAEMYSNVSEITLASGDTTSTWAHFILWELCHRPSLQEKVYQEIMSVVGENEEISYSTLSKLKYTTGFVKEILRLHPPIFINLRKLKHGGVICGYKIPPETTIAVAMYALGRDPNVYKDPEEIKPERWIRSYEERDVMNSFAFVPFGWGQRSCIGRRIAVANVQLLLIELLRRFKLTTETKDLNLISRLTLTPGQPIQLKLTPRK</sequence>
<keyword evidence="7 8" id="KW-0503">Monooxygenase</keyword>
<dbReference type="PANTHER" id="PTHR24279:SF120">
    <property type="entry name" value="CYTOCHROME P450"/>
    <property type="match status" value="1"/>
</dbReference>
<evidence type="ECO:0000256" key="5">
    <source>
        <dbReference type="ARBA" id="ARBA00023002"/>
    </source>
</evidence>
<comment type="similarity">
    <text evidence="2 8">Belongs to the cytochrome P450 family.</text>
</comment>
<dbReference type="PANTHER" id="PTHR24279">
    <property type="entry name" value="CYTOCHROME P450"/>
    <property type="match status" value="1"/>
</dbReference>
<evidence type="ECO:0000256" key="9">
    <source>
        <dbReference type="SAM" id="MobiDB-lite"/>
    </source>
</evidence>
<evidence type="ECO:0000256" key="7">
    <source>
        <dbReference type="ARBA" id="ARBA00023033"/>
    </source>
</evidence>
<keyword evidence="4 8" id="KW-0479">Metal-binding</keyword>
<dbReference type="InterPro" id="IPR036396">
    <property type="entry name" value="Cyt_P450_sf"/>
</dbReference>
<proteinExistence type="inferred from homology"/>
<accession>A0ABM0JRG5</accession>
<evidence type="ECO:0000256" key="1">
    <source>
        <dbReference type="ARBA" id="ARBA00001971"/>
    </source>
</evidence>
<protein>
    <submittedName>
        <fullName evidence="11">Cytochrome P450 27C1</fullName>
    </submittedName>
</protein>
<dbReference type="GeneID" id="101853324"/>
<organism evidence="10 11">
    <name type="scientific">Aplysia californica</name>
    <name type="common">California sea hare</name>
    <dbReference type="NCBI Taxonomy" id="6500"/>
    <lineage>
        <taxon>Eukaryota</taxon>
        <taxon>Metazoa</taxon>
        <taxon>Spiralia</taxon>
        <taxon>Lophotrochozoa</taxon>
        <taxon>Mollusca</taxon>
        <taxon>Gastropoda</taxon>
        <taxon>Heterobranchia</taxon>
        <taxon>Euthyneura</taxon>
        <taxon>Tectipleura</taxon>
        <taxon>Aplysiida</taxon>
        <taxon>Aplysioidea</taxon>
        <taxon>Aplysiidae</taxon>
        <taxon>Aplysia</taxon>
    </lineage>
</organism>
<dbReference type="PRINTS" id="PR00385">
    <property type="entry name" value="P450"/>
</dbReference>
<evidence type="ECO:0000256" key="3">
    <source>
        <dbReference type="ARBA" id="ARBA00022617"/>
    </source>
</evidence>
<keyword evidence="3 8" id="KW-0349">Heme</keyword>
<evidence type="ECO:0000256" key="4">
    <source>
        <dbReference type="ARBA" id="ARBA00022723"/>
    </source>
</evidence>
<keyword evidence="6 8" id="KW-0408">Iron</keyword>
<dbReference type="RefSeq" id="XP_005099825.1">
    <property type="nucleotide sequence ID" value="XM_005099768.3"/>
</dbReference>
<evidence type="ECO:0000313" key="11">
    <source>
        <dbReference type="RefSeq" id="XP_005099825.1"/>
    </source>
</evidence>
<dbReference type="Pfam" id="PF00067">
    <property type="entry name" value="p450"/>
    <property type="match status" value="1"/>
</dbReference>
<dbReference type="PRINTS" id="PR00463">
    <property type="entry name" value="EP450I"/>
</dbReference>
<dbReference type="Proteomes" id="UP000694888">
    <property type="component" value="Unplaced"/>
</dbReference>
<evidence type="ECO:0000256" key="2">
    <source>
        <dbReference type="ARBA" id="ARBA00010617"/>
    </source>
</evidence>
<evidence type="ECO:0000313" key="10">
    <source>
        <dbReference type="Proteomes" id="UP000694888"/>
    </source>
</evidence>
<feature type="compositionally biased region" description="Polar residues" evidence="9">
    <location>
        <begin position="54"/>
        <end position="67"/>
    </location>
</feature>
<feature type="region of interest" description="Disordered" evidence="9">
    <location>
        <begin position="54"/>
        <end position="74"/>
    </location>
</feature>
<dbReference type="InterPro" id="IPR002401">
    <property type="entry name" value="Cyt_P450_E_grp-I"/>
</dbReference>
<name>A0ABM0JRG5_APLCA</name>
<dbReference type="PROSITE" id="PS00086">
    <property type="entry name" value="CYTOCHROME_P450"/>
    <property type="match status" value="1"/>
</dbReference>
<dbReference type="InterPro" id="IPR017972">
    <property type="entry name" value="Cyt_P450_CS"/>
</dbReference>
<keyword evidence="10" id="KW-1185">Reference proteome</keyword>
<evidence type="ECO:0000256" key="8">
    <source>
        <dbReference type="RuleBase" id="RU000461"/>
    </source>
</evidence>
<comment type="cofactor">
    <cofactor evidence="1">
        <name>heme</name>
        <dbReference type="ChEBI" id="CHEBI:30413"/>
    </cofactor>
</comment>
<dbReference type="Gene3D" id="1.10.630.10">
    <property type="entry name" value="Cytochrome P450"/>
    <property type="match status" value="1"/>
</dbReference>
<dbReference type="InterPro" id="IPR001128">
    <property type="entry name" value="Cyt_P450"/>
</dbReference>
<keyword evidence="5 8" id="KW-0560">Oxidoreductase</keyword>
<evidence type="ECO:0000256" key="6">
    <source>
        <dbReference type="ARBA" id="ARBA00023004"/>
    </source>
</evidence>
<reference evidence="11" key="1">
    <citation type="submission" date="2025-08" db="UniProtKB">
        <authorList>
            <consortium name="RefSeq"/>
        </authorList>
    </citation>
    <scope>IDENTIFICATION</scope>
</reference>
<dbReference type="InterPro" id="IPR050479">
    <property type="entry name" value="CYP11_CYP27_families"/>
</dbReference>
<dbReference type="CDD" id="cd11054">
    <property type="entry name" value="CYP24A1-like"/>
    <property type="match status" value="1"/>
</dbReference>
<dbReference type="SUPFAM" id="SSF48264">
    <property type="entry name" value="Cytochrome P450"/>
    <property type="match status" value="1"/>
</dbReference>
<gene>
    <name evidence="11" type="primary">LOC101853324</name>
</gene>